<dbReference type="InterPro" id="IPR027304">
    <property type="entry name" value="Trigger_fact/SurA_dom_sf"/>
</dbReference>
<gene>
    <name evidence="14" type="ORF">E1H14_06875</name>
</gene>
<evidence type="ECO:0000256" key="7">
    <source>
        <dbReference type="ARBA" id="ARBA00023186"/>
    </source>
</evidence>
<evidence type="ECO:0000256" key="6">
    <source>
        <dbReference type="ARBA" id="ARBA00023136"/>
    </source>
</evidence>
<dbReference type="GO" id="GO:0005886">
    <property type="term" value="C:plasma membrane"/>
    <property type="evidence" value="ECO:0007669"/>
    <property type="project" value="UniProtKB-SubCell"/>
</dbReference>
<evidence type="ECO:0000256" key="2">
    <source>
        <dbReference type="ARBA" id="ARBA00022475"/>
    </source>
</evidence>
<dbReference type="PROSITE" id="PS50198">
    <property type="entry name" value="PPIC_PPIASE_2"/>
    <property type="match status" value="1"/>
</dbReference>
<name>A0A5A9W364_9GAMM</name>
<evidence type="ECO:0000256" key="3">
    <source>
        <dbReference type="ARBA" id="ARBA00022519"/>
    </source>
</evidence>
<dbReference type="Gene3D" id="3.10.50.40">
    <property type="match status" value="1"/>
</dbReference>
<keyword evidence="2" id="KW-1003">Cell membrane</keyword>
<dbReference type="EMBL" id="SMRS01000004">
    <property type="protein sequence ID" value="KAA0875137.1"/>
    <property type="molecule type" value="Genomic_DNA"/>
</dbReference>
<evidence type="ECO:0000313" key="15">
    <source>
        <dbReference type="Proteomes" id="UP000325302"/>
    </source>
</evidence>
<feature type="domain" description="PpiC" evidence="13">
    <location>
        <begin position="266"/>
        <end position="365"/>
    </location>
</feature>
<dbReference type="AlphaFoldDB" id="A0A5A9W364"/>
<evidence type="ECO:0000256" key="1">
    <source>
        <dbReference type="ARBA" id="ARBA00004382"/>
    </source>
</evidence>
<dbReference type="Gene3D" id="1.10.4030.10">
    <property type="entry name" value="Porin chaperone SurA, peptide-binding domain"/>
    <property type="match status" value="1"/>
</dbReference>
<keyword evidence="6 12" id="KW-0472">Membrane</keyword>
<keyword evidence="11 14" id="KW-0413">Isomerase</keyword>
<dbReference type="OrthoDB" id="9812372at2"/>
<dbReference type="Proteomes" id="UP000325302">
    <property type="component" value="Unassembled WGS sequence"/>
</dbReference>
<dbReference type="InterPro" id="IPR046357">
    <property type="entry name" value="PPIase_dom_sf"/>
</dbReference>
<evidence type="ECO:0000256" key="8">
    <source>
        <dbReference type="ARBA" id="ARBA00038408"/>
    </source>
</evidence>
<keyword evidence="5 12" id="KW-1133">Transmembrane helix</keyword>
<dbReference type="Pfam" id="PF13624">
    <property type="entry name" value="SurA_N_3"/>
    <property type="match status" value="1"/>
</dbReference>
<comment type="subcellular location">
    <subcellularLocation>
        <location evidence="1">Cell inner membrane</location>
        <topology evidence="1">Single-pass type II membrane protein</topology>
        <orientation evidence="1">Periplasmic side</orientation>
    </subcellularLocation>
</comment>
<evidence type="ECO:0000259" key="13">
    <source>
        <dbReference type="PROSITE" id="PS50198"/>
    </source>
</evidence>
<dbReference type="SUPFAM" id="SSF54534">
    <property type="entry name" value="FKBP-like"/>
    <property type="match status" value="1"/>
</dbReference>
<dbReference type="InterPro" id="IPR052029">
    <property type="entry name" value="PpiD_chaperone"/>
</dbReference>
<dbReference type="GO" id="GO:0003755">
    <property type="term" value="F:peptidyl-prolyl cis-trans isomerase activity"/>
    <property type="evidence" value="ECO:0007669"/>
    <property type="project" value="UniProtKB-KW"/>
</dbReference>
<dbReference type="RefSeq" id="WP_149390717.1">
    <property type="nucleotide sequence ID" value="NZ_SMRS01000004.1"/>
</dbReference>
<dbReference type="InterPro" id="IPR023058">
    <property type="entry name" value="PPIase_PpiC_CS"/>
</dbReference>
<evidence type="ECO:0000256" key="11">
    <source>
        <dbReference type="PROSITE-ProRule" id="PRU00278"/>
    </source>
</evidence>
<comment type="caution">
    <text evidence="14">The sequence shown here is derived from an EMBL/GenBank/DDBJ whole genome shotgun (WGS) entry which is preliminary data.</text>
</comment>
<evidence type="ECO:0000256" key="5">
    <source>
        <dbReference type="ARBA" id="ARBA00022989"/>
    </source>
</evidence>
<comment type="similarity">
    <text evidence="8">Belongs to the PpiD chaperone family.</text>
</comment>
<sequence>MLQTIRDNSQGIIAKVIVGLIALTFALWGVESLVGLGSKEKAPASVNGEEISAQELFRGVELQRRQILSQMGEAADPTQIDENLLRRMVLEDLIERTLLTQSAAKQGLYLSEEMLDQLIVMTPQFQIDGRFDRNQFEAVLRGAGFTPLMYRELLRMETLIEQEQAAYALSSFVTPSEVERLVALDQQTRDFAFVRFPLLPEMNRVAVSDDEIQALYETRAAQLQAPEKVILEYLLLERDQFVDPDAVSDEEVERLWQQMVAEFQSEEERSASHILIEINSERDALAALAQIQSLHLELEAGASFEDLAREFSDDPGSSAAGGSIGFVTQEMLVGPFADTLFSLEPGQVSTPVETEFGYHLIRLDEVRAMAPPSLAEVAFDLRMEVAERDAERRYVEEIERLADLTFSAADLSLPAEELGIEVQTSEAIARDGTGDPLGRHARVLEAAFSQDVLRERLNSAPIELNRHTTLVVRVKEHLPARALSFTEVRQELEMELLTEKARAQLNTRIQDWKEALRQGQSLEDLTQEYSWTALQGANRGAADVPTDIRNHVFALQLPAEGAAFSQLALADGSQVLVRLEAIHENATELTAEEMRLMQSILGSNQGQQEYQARLQSLRDAARIERN</sequence>
<dbReference type="Pfam" id="PF13616">
    <property type="entry name" value="Rotamase_3"/>
    <property type="match status" value="1"/>
</dbReference>
<keyword evidence="7" id="KW-0143">Chaperone</keyword>
<organism evidence="14 15">
    <name type="scientific">Nitrincola tapanii</name>
    <dbReference type="NCBI Taxonomy" id="1708751"/>
    <lineage>
        <taxon>Bacteria</taxon>
        <taxon>Pseudomonadati</taxon>
        <taxon>Pseudomonadota</taxon>
        <taxon>Gammaproteobacteria</taxon>
        <taxon>Oceanospirillales</taxon>
        <taxon>Oceanospirillaceae</taxon>
        <taxon>Nitrincola</taxon>
    </lineage>
</organism>
<keyword evidence="3" id="KW-0997">Cell inner membrane</keyword>
<protein>
    <recommendedName>
        <fullName evidence="9">Periplasmic chaperone PpiD</fullName>
    </recommendedName>
    <alternativeName>
        <fullName evidence="10">Periplasmic folding chaperone</fullName>
    </alternativeName>
</protein>
<evidence type="ECO:0000256" key="9">
    <source>
        <dbReference type="ARBA" id="ARBA00040743"/>
    </source>
</evidence>
<proteinExistence type="inferred from homology"/>
<evidence type="ECO:0000313" key="14">
    <source>
        <dbReference type="EMBL" id="KAA0875137.1"/>
    </source>
</evidence>
<accession>A0A5A9W364</accession>
<dbReference type="PROSITE" id="PS01096">
    <property type="entry name" value="PPIC_PPIASE_1"/>
    <property type="match status" value="1"/>
</dbReference>
<evidence type="ECO:0000256" key="4">
    <source>
        <dbReference type="ARBA" id="ARBA00022692"/>
    </source>
</evidence>
<evidence type="ECO:0000256" key="10">
    <source>
        <dbReference type="ARBA" id="ARBA00042775"/>
    </source>
</evidence>
<keyword evidence="15" id="KW-1185">Reference proteome</keyword>
<dbReference type="SUPFAM" id="SSF109998">
    <property type="entry name" value="Triger factor/SurA peptide-binding domain-like"/>
    <property type="match status" value="1"/>
</dbReference>
<feature type="transmembrane region" description="Helical" evidence="12">
    <location>
        <begin position="12"/>
        <end position="30"/>
    </location>
</feature>
<dbReference type="PANTHER" id="PTHR47529:SF1">
    <property type="entry name" value="PERIPLASMIC CHAPERONE PPID"/>
    <property type="match status" value="1"/>
</dbReference>
<keyword evidence="4 12" id="KW-0812">Transmembrane</keyword>
<dbReference type="PANTHER" id="PTHR47529">
    <property type="entry name" value="PEPTIDYL-PROLYL CIS-TRANS ISOMERASE D"/>
    <property type="match status" value="1"/>
</dbReference>
<keyword evidence="11" id="KW-0697">Rotamase</keyword>
<dbReference type="InterPro" id="IPR000297">
    <property type="entry name" value="PPIase_PpiC"/>
</dbReference>
<reference evidence="14 15" key="1">
    <citation type="submission" date="2019-03" db="EMBL/GenBank/DDBJ databases">
        <title>Nitrincola sp. nov. isolated from an Indian soda lake.</title>
        <authorList>
            <person name="Joshi A."/>
            <person name="Thite S.V."/>
            <person name="Joseph N."/>
            <person name="Dhotre D."/>
            <person name="Moorthy M."/>
            <person name="Shouche Y.S."/>
        </authorList>
    </citation>
    <scope>NUCLEOTIDE SEQUENCE [LARGE SCALE GENOMIC DNA]</scope>
    <source>
        <strain evidence="14 15">MEB193</strain>
    </source>
</reference>
<evidence type="ECO:0000256" key="12">
    <source>
        <dbReference type="SAM" id="Phobius"/>
    </source>
</evidence>